<dbReference type="CDD" id="cd00610">
    <property type="entry name" value="OAT_like"/>
    <property type="match status" value="1"/>
</dbReference>
<dbReference type="InterPro" id="IPR015424">
    <property type="entry name" value="PyrdxlP-dep_Trfase"/>
</dbReference>
<accession>A0ABX0M2J2</accession>
<evidence type="ECO:0000313" key="6">
    <source>
        <dbReference type="Proteomes" id="UP000819052"/>
    </source>
</evidence>
<evidence type="ECO:0000256" key="4">
    <source>
        <dbReference type="SAM" id="MobiDB-lite"/>
    </source>
</evidence>
<feature type="region of interest" description="Disordered" evidence="4">
    <location>
        <begin position="87"/>
        <end position="108"/>
    </location>
</feature>
<dbReference type="GO" id="GO:0008483">
    <property type="term" value="F:transaminase activity"/>
    <property type="evidence" value="ECO:0007669"/>
    <property type="project" value="UniProtKB-KW"/>
</dbReference>
<dbReference type="InterPro" id="IPR049704">
    <property type="entry name" value="Aminotrans_3_PPA_site"/>
</dbReference>
<sequence length="636" mass="67000">MGRACHRCGGRAAGSGDAAVGRTAGAALAPGRPGQARRVRPGGCGGHDPVLAVRGRHARTAAGQSAHHRAGVHGGDHCRRHPARLAVHRHRHRHRTPPRQTGAGGRAAAGVCPHAGGVAAVCGPERSAWRGASRRCARICVRPGVPGAVLGPVLPPLLARPENLAAIVGCAPARRTRTGSRMKQSEHPVSQTYAKYINPSFIQLLGVLGYGRVFVRASDVWLWDSEGRRYLDCLAGFGSVNLGHNHPALIARLHQLLDEQVLHFCHTGPAAGAAALAEALAKRLAAPLEMSLFASSGAEAVEAGLKLARAATGRSDFVSCDGGFHGTTLGTLSVMGAERLRQPFEPLLAGCHRVPFGDLDALDRALKAHKPAAFLVEPLQAEGGVILPPPGYLRAAQELCRARGTLLVLDEIQTGLGRTGTLFAHEAEGFVPDVLCLAKALSGGLAAMSVAVTSRALFDKAYGGAGRFDLHSSTYQGNAFACAAALRTLELIDEEDLVARSARQGARLLDGLRARLRGHPLVKEVRGRGLLVGIEFGPTGSSWLGKLAPSLVDKVSEGMFGQWVAVRLLEAGILAQPASSRWNVLRLEPPLTISDEDIDTVVDAVGAILDDYRSIAPIVADVTRRAGAQWRGGWQY</sequence>
<evidence type="ECO:0000256" key="2">
    <source>
        <dbReference type="ARBA" id="ARBA00022576"/>
    </source>
</evidence>
<dbReference type="EMBL" id="VVIW01000002">
    <property type="protein sequence ID" value="NHZ39243.1"/>
    <property type="molecule type" value="Genomic_DNA"/>
</dbReference>
<dbReference type="Gene3D" id="3.90.1150.10">
    <property type="entry name" value="Aspartate Aminotransferase, domain 1"/>
    <property type="match status" value="1"/>
</dbReference>
<keyword evidence="2 5" id="KW-0032">Aminotransferase</keyword>
<evidence type="ECO:0000313" key="5">
    <source>
        <dbReference type="EMBL" id="NHZ39243.1"/>
    </source>
</evidence>
<protein>
    <submittedName>
        <fullName evidence="5">Aspartate aminotransferase family protein</fullName>
    </submittedName>
</protein>
<evidence type="ECO:0000256" key="1">
    <source>
        <dbReference type="ARBA" id="ARBA00001933"/>
    </source>
</evidence>
<dbReference type="PANTHER" id="PTHR11986:SF121">
    <property type="entry name" value="BLR3010 PROTEIN"/>
    <property type="match status" value="1"/>
</dbReference>
<feature type="region of interest" description="Disordered" evidence="4">
    <location>
        <begin position="25"/>
        <end position="47"/>
    </location>
</feature>
<feature type="compositionally biased region" description="Basic residues" evidence="4">
    <location>
        <begin position="87"/>
        <end position="97"/>
    </location>
</feature>
<evidence type="ECO:0000256" key="3">
    <source>
        <dbReference type="ARBA" id="ARBA00022898"/>
    </source>
</evidence>
<name>A0ABX0M2J2_9BURK</name>
<dbReference type="InterPro" id="IPR050103">
    <property type="entry name" value="Class-III_PLP-dep_AT"/>
</dbReference>
<dbReference type="PROSITE" id="PS00600">
    <property type="entry name" value="AA_TRANSFER_CLASS_3"/>
    <property type="match status" value="1"/>
</dbReference>
<reference evidence="5 6" key="1">
    <citation type="submission" date="2019-09" db="EMBL/GenBank/DDBJ databases">
        <title>Taxonomy of Antarctic Massilia spp.: description of Massilia rubra sp. nov., Massilia aquatica sp. nov., Massilia mucilaginosa sp. nov., Massilia frigida sp. nov. isolated from streams, lakes and regoliths.</title>
        <authorList>
            <person name="Holochova P."/>
            <person name="Sedlacek I."/>
            <person name="Kralova S."/>
            <person name="Maslanova I."/>
            <person name="Busse H.-J."/>
            <person name="Stankova E."/>
            <person name="Vrbovska V."/>
            <person name="Kovarovic V."/>
            <person name="Bartak M."/>
            <person name="Svec P."/>
            <person name="Pantucek R."/>
        </authorList>
    </citation>
    <scope>NUCLEOTIDE SEQUENCE [LARGE SCALE GENOMIC DNA]</scope>
    <source>
        <strain evidence="5 6">CCM 8693</strain>
    </source>
</reference>
<dbReference type="InterPro" id="IPR005814">
    <property type="entry name" value="Aminotrans_3"/>
</dbReference>
<comment type="caution">
    <text evidence="5">The sequence shown here is derived from an EMBL/GenBank/DDBJ whole genome shotgun (WGS) entry which is preliminary data.</text>
</comment>
<dbReference type="InterPro" id="IPR015422">
    <property type="entry name" value="PyrdxlP-dep_Trfase_small"/>
</dbReference>
<dbReference type="Pfam" id="PF00202">
    <property type="entry name" value="Aminotran_3"/>
    <property type="match status" value="1"/>
</dbReference>
<keyword evidence="3" id="KW-0663">Pyridoxal phosphate</keyword>
<proteinExistence type="predicted"/>
<dbReference type="SUPFAM" id="SSF53383">
    <property type="entry name" value="PLP-dependent transferases"/>
    <property type="match status" value="1"/>
</dbReference>
<dbReference type="Gene3D" id="3.40.640.10">
    <property type="entry name" value="Type I PLP-dependent aspartate aminotransferase-like (Major domain)"/>
    <property type="match status" value="1"/>
</dbReference>
<keyword evidence="2 5" id="KW-0808">Transferase</keyword>
<gene>
    <name evidence="5" type="ORF">F1609_03535</name>
</gene>
<dbReference type="PANTHER" id="PTHR11986">
    <property type="entry name" value="AMINOTRANSFERASE CLASS III"/>
    <property type="match status" value="1"/>
</dbReference>
<comment type="cofactor">
    <cofactor evidence="1">
        <name>pyridoxal 5'-phosphate</name>
        <dbReference type="ChEBI" id="CHEBI:597326"/>
    </cofactor>
</comment>
<dbReference type="Proteomes" id="UP000819052">
    <property type="component" value="Unassembled WGS sequence"/>
</dbReference>
<dbReference type="InterPro" id="IPR015421">
    <property type="entry name" value="PyrdxlP-dep_Trfase_major"/>
</dbReference>
<keyword evidence="6" id="KW-1185">Reference proteome</keyword>
<organism evidence="5 6">
    <name type="scientific">Massilia aquatica</name>
    <dbReference type="NCBI Taxonomy" id="2609000"/>
    <lineage>
        <taxon>Bacteria</taxon>
        <taxon>Pseudomonadati</taxon>
        <taxon>Pseudomonadota</taxon>
        <taxon>Betaproteobacteria</taxon>
        <taxon>Burkholderiales</taxon>
        <taxon>Oxalobacteraceae</taxon>
        <taxon>Telluria group</taxon>
        <taxon>Massilia</taxon>
    </lineage>
</organism>